<organism evidence="1 2">
    <name type="scientific">Fusobacterium periodonticum D10</name>
    <dbReference type="NCBI Taxonomy" id="620833"/>
    <lineage>
        <taxon>Bacteria</taxon>
        <taxon>Fusobacteriati</taxon>
        <taxon>Fusobacteriota</taxon>
        <taxon>Fusobacteriia</taxon>
        <taxon>Fusobacteriales</taxon>
        <taxon>Fusobacteriaceae</taxon>
        <taxon>Fusobacterium</taxon>
    </lineage>
</organism>
<proteinExistence type="predicted"/>
<dbReference type="RefSeq" id="WP_005969757.1">
    <property type="nucleotide sequence ID" value="NZ_JH815427.1"/>
</dbReference>
<dbReference type="HOGENOM" id="CLU_1105883_0_0_0"/>
<evidence type="ECO:0000313" key="1">
    <source>
        <dbReference type="EMBL" id="EKA92376.1"/>
    </source>
</evidence>
<dbReference type="PATRIC" id="fig|620833.3.peg.2280"/>
<evidence type="ECO:0008006" key="3">
    <source>
        <dbReference type="Google" id="ProtNLM"/>
    </source>
</evidence>
<sequence>MEEKQCIFCFFSDKYQRKIMKRSQLQEEKFEDILDRYKKIFIMELNVLLKTNFLCEKHKEILNATEIIASIKSISNLLSELSTFFEGIKNTYKLWISGETYSAIQKFEELLKDNKILEEDAFNITENIFFRGRDSKNRILNKYEMFHIPYDKRYLVRNQRFSLSGFPLLYLNSSIEGVISELNIEKKYEKCAFSSFHFNQEAKIYSLDNPFRIFFEKNSKIIKEPSFSQESLKKIILKLILASVCLFKKKS</sequence>
<gene>
    <name evidence="1" type="ORF">FPOG_02002</name>
</gene>
<reference evidence="1 2" key="1">
    <citation type="submission" date="2012-05" db="EMBL/GenBank/DDBJ databases">
        <title>The Genome Sequence of Fusobacterium periodontium Oral Taxon 201 Strain D10.</title>
        <authorList>
            <consortium name="The Broad Institute Genome Sequencing Platform"/>
            <consortium name="The Broad Institute Genome Sequencing Center for Infectious Disease"/>
            <person name="Earl A."/>
            <person name="Ward D."/>
            <person name="Feldgarden M."/>
            <person name="Gevers D."/>
            <person name="Strauss J."/>
            <person name="Sibley C."/>
            <person name="White A."/>
            <person name="Ambrose C.E."/>
            <person name="Allen-Vercoe E."/>
            <person name="Walker B."/>
            <person name="Young S.K."/>
            <person name="Zeng Q."/>
            <person name="Gargeya S."/>
            <person name="Fitzgerald M."/>
            <person name="Haas B."/>
            <person name="Abouelleil A."/>
            <person name="Alvarado L."/>
            <person name="Arachchi H.M."/>
            <person name="Berlin A.M."/>
            <person name="Chapman S.B."/>
            <person name="Goldberg J."/>
            <person name="Griggs A."/>
            <person name="Gujja S."/>
            <person name="Hansen M."/>
            <person name="Howarth C."/>
            <person name="Imamovic A."/>
            <person name="Larimer J."/>
            <person name="McCowan C."/>
            <person name="Montmayeur A."/>
            <person name="Murphy C."/>
            <person name="Neiman D."/>
            <person name="Pearson M."/>
            <person name="Priest M."/>
            <person name="Roberts A."/>
            <person name="Saif S."/>
            <person name="Shea T."/>
            <person name="Sisk P."/>
            <person name="Sykes S."/>
            <person name="Wortman J."/>
            <person name="Nusbaum C."/>
            <person name="Birren B."/>
        </authorList>
    </citation>
    <scope>NUCLEOTIDE SEQUENCE [LARGE SCALE GENOMIC DNA]</scope>
    <source>
        <strain evidence="1 2">D10</strain>
    </source>
</reference>
<protein>
    <recommendedName>
        <fullName evidence="3">RES domain-containing protein</fullName>
    </recommendedName>
</protein>
<dbReference type="AlphaFoldDB" id="K1GL36"/>
<accession>K1GL36</accession>
<dbReference type="Proteomes" id="UP000005809">
    <property type="component" value="Unassembled WGS sequence"/>
</dbReference>
<dbReference type="EMBL" id="ACIF01000369">
    <property type="protein sequence ID" value="EKA92376.1"/>
    <property type="molecule type" value="Genomic_DNA"/>
</dbReference>
<comment type="caution">
    <text evidence="1">The sequence shown here is derived from an EMBL/GenBank/DDBJ whole genome shotgun (WGS) entry which is preliminary data.</text>
</comment>
<name>K1GL36_9FUSO</name>
<evidence type="ECO:0000313" key="2">
    <source>
        <dbReference type="Proteomes" id="UP000005809"/>
    </source>
</evidence>